<dbReference type="AlphaFoldDB" id="A0A811Z6T0"/>
<reference evidence="1" key="1">
    <citation type="submission" date="2020-12" db="EMBL/GenBank/DDBJ databases">
        <authorList>
            <consortium name="Molecular Ecology Group"/>
        </authorList>
    </citation>
    <scope>NUCLEOTIDE SEQUENCE</scope>
    <source>
        <strain evidence="1">TBG_1078</strain>
    </source>
</reference>
<proteinExistence type="predicted"/>
<keyword evidence="2" id="KW-1185">Reference proteome</keyword>
<sequence>MGHLASLGFSDHGYFRTFWVVTAVPPPLPWIPDPWGTSCASSPLSNCCLATAGGIPQKGSNKEGAKEGVGHPGRAAAQQLISEPQGLAKTHNGHQFGHGSFRHTQTKEASPFPGLLLAMAPGLPLFRKEKIATPLGQLVHSILSCEQPKIFRKKSAFLIEVNQKENYTGAEFKDTPSLFFQNLLVIVWEALLIVPATTGSSWQCT</sequence>
<dbReference type="EMBL" id="CAJHUB010000754">
    <property type="protein sequence ID" value="CAD7682709.1"/>
    <property type="molecule type" value="Genomic_DNA"/>
</dbReference>
<organism evidence="1 2">
    <name type="scientific">Nyctereutes procyonoides</name>
    <name type="common">Raccoon dog</name>
    <name type="synonym">Canis procyonoides</name>
    <dbReference type="NCBI Taxonomy" id="34880"/>
    <lineage>
        <taxon>Eukaryota</taxon>
        <taxon>Metazoa</taxon>
        <taxon>Chordata</taxon>
        <taxon>Craniata</taxon>
        <taxon>Vertebrata</taxon>
        <taxon>Euteleostomi</taxon>
        <taxon>Mammalia</taxon>
        <taxon>Eutheria</taxon>
        <taxon>Laurasiatheria</taxon>
        <taxon>Carnivora</taxon>
        <taxon>Caniformia</taxon>
        <taxon>Canidae</taxon>
        <taxon>Nyctereutes</taxon>
    </lineage>
</organism>
<comment type="caution">
    <text evidence="1">The sequence shown here is derived from an EMBL/GenBank/DDBJ whole genome shotgun (WGS) entry which is preliminary data.</text>
</comment>
<protein>
    <submittedName>
        <fullName evidence="1">(raccoon dog) hypothetical protein</fullName>
    </submittedName>
</protein>
<accession>A0A811Z6T0</accession>
<gene>
    <name evidence="1" type="ORF">NYPRO_LOCUS15501</name>
</gene>
<evidence type="ECO:0000313" key="1">
    <source>
        <dbReference type="EMBL" id="CAD7682709.1"/>
    </source>
</evidence>
<dbReference type="Proteomes" id="UP000645828">
    <property type="component" value="Unassembled WGS sequence"/>
</dbReference>
<evidence type="ECO:0000313" key="2">
    <source>
        <dbReference type="Proteomes" id="UP000645828"/>
    </source>
</evidence>
<name>A0A811Z6T0_NYCPR</name>